<accession>A0AA97GVR9</accession>
<evidence type="ECO:0000256" key="1">
    <source>
        <dbReference type="SAM" id="Phobius"/>
    </source>
</evidence>
<dbReference type="InterPro" id="IPR000326">
    <property type="entry name" value="PAP2/HPO"/>
</dbReference>
<reference evidence="3" key="1">
    <citation type="submission" date="2023-06" db="EMBL/GenBank/DDBJ databases">
        <title>Gordonia sp. nov. and Pseudochrobactrum sp. nov., two species isolated from the burying beetle Nicrophorus vespilloides.</title>
        <authorList>
            <person name="Poehlein A."/>
            <person name="Guzman J."/>
            <person name="Daniel R."/>
            <person name="Vilcinskas A."/>
        </authorList>
    </citation>
    <scope>NUCLEOTIDE SEQUENCE</scope>
    <source>
        <strain evidence="3">MP11Mi</strain>
    </source>
</reference>
<feature type="transmembrane region" description="Helical" evidence="1">
    <location>
        <begin position="57"/>
        <end position="79"/>
    </location>
</feature>
<feature type="transmembrane region" description="Helical" evidence="1">
    <location>
        <begin position="31"/>
        <end position="50"/>
    </location>
</feature>
<feature type="transmembrane region" description="Helical" evidence="1">
    <location>
        <begin position="129"/>
        <end position="150"/>
    </location>
</feature>
<keyword evidence="1" id="KW-1133">Transmembrane helix</keyword>
<dbReference type="RefSeq" id="WP_420038789.1">
    <property type="nucleotide sequence ID" value="NZ_CP128986.1"/>
</dbReference>
<keyword evidence="1" id="KW-0812">Transmembrane</keyword>
<dbReference type="SUPFAM" id="SSF48317">
    <property type="entry name" value="Acid phosphatase/Vanadium-dependent haloperoxidase"/>
    <property type="match status" value="1"/>
</dbReference>
<dbReference type="SMART" id="SM00014">
    <property type="entry name" value="acidPPc"/>
    <property type="match status" value="1"/>
</dbReference>
<protein>
    <recommendedName>
        <fullName evidence="2">Phosphatidic acid phosphatase type 2/haloperoxidase domain-containing protein</fullName>
    </recommendedName>
</protein>
<evidence type="ECO:0000259" key="2">
    <source>
        <dbReference type="SMART" id="SM00014"/>
    </source>
</evidence>
<dbReference type="Pfam" id="PF01569">
    <property type="entry name" value="PAP2"/>
    <property type="match status" value="1"/>
</dbReference>
<gene>
    <name evidence="3" type="ORF">MP11Mi_20230</name>
</gene>
<proteinExistence type="predicted"/>
<dbReference type="PANTHER" id="PTHR14969:SF13">
    <property type="entry name" value="AT30094P"/>
    <property type="match status" value="1"/>
</dbReference>
<keyword evidence="1" id="KW-0472">Membrane</keyword>
<feature type="transmembrane region" description="Helical" evidence="1">
    <location>
        <begin position="156"/>
        <end position="175"/>
    </location>
</feature>
<dbReference type="AlphaFoldDB" id="A0AA97GVR9"/>
<name>A0AA97GVR9_9ACTN</name>
<dbReference type="PANTHER" id="PTHR14969">
    <property type="entry name" value="SPHINGOSINE-1-PHOSPHATE PHOSPHOHYDROLASE"/>
    <property type="match status" value="1"/>
</dbReference>
<dbReference type="Gene3D" id="1.20.144.10">
    <property type="entry name" value="Phosphatidic acid phosphatase type 2/haloperoxidase"/>
    <property type="match status" value="1"/>
</dbReference>
<dbReference type="InterPro" id="IPR036938">
    <property type="entry name" value="PAP2/HPO_sf"/>
</dbReference>
<dbReference type="EMBL" id="CP128986">
    <property type="protein sequence ID" value="WOC12927.1"/>
    <property type="molecule type" value="Genomic_DNA"/>
</dbReference>
<dbReference type="CDD" id="cd03392">
    <property type="entry name" value="PAP2_like_2"/>
    <property type="match status" value="1"/>
</dbReference>
<organism evidence="3">
    <name type="scientific">Gordonia sp. MP11Mi</name>
    <dbReference type="NCBI Taxonomy" id="3022769"/>
    <lineage>
        <taxon>Bacteria</taxon>
        <taxon>Bacillati</taxon>
        <taxon>Actinomycetota</taxon>
        <taxon>Actinomycetes</taxon>
        <taxon>Mycobacteriales</taxon>
        <taxon>Gordoniaceae</taxon>
        <taxon>Gordonia</taxon>
    </lineage>
</organism>
<evidence type="ECO:0000313" key="3">
    <source>
        <dbReference type="EMBL" id="WOC12927.1"/>
    </source>
</evidence>
<feature type="transmembrane region" description="Helical" evidence="1">
    <location>
        <begin position="99"/>
        <end position="117"/>
    </location>
</feature>
<sequence>MKPFGVDNTVTDWVVSHRGEPWTSLMQFVTVWGDTLTLTLVVIGVAVLAWMAGRIDFAAMIVAGSLSAWALMALLKVIFARDRPPVNDRLIEVGGYSFPSGHAMLSLVVYGLAVIIAHRSYPRVRERAGWLIVGPILVALIAFSRVYLGVHWLSDVLFGWLFGAVWVTLCVAVHVQSSRRRQAARAARRTGKAQSSPS</sequence>
<feature type="domain" description="Phosphatidic acid phosphatase type 2/haloperoxidase" evidence="2">
    <location>
        <begin position="58"/>
        <end position="171"/>
    </location>
</feature>